<sequence length="486" mass="55718">MLKIDPQVVAKGLLVGLSPFLPPFHFIDDLILSDAEYHYVECYWSHFSRAYNYKGAVKVVQISSYRPNRRGQKLPLAGDNQALNISRNQLSAFTQTVNAYELVNVRCNNYSMYLIDTPGFSDVKISAVEIVKMVRSWLDDNDQRYLDHILFLIPITTRRLTGNMRKTIDIVRKFMRPTEGNRLTNLTFVTTMWDTLYTKDMLQHAEGCFNQMRDRYLKDFVEEGANMTRFMNTQESALQTLDRWFIGRPCTIPHTYHRFLSLHQDLHERIGNALQEKEVLEIDLSDPETQADDTLVSVLQDRLSENKETLAKFAVQLLDVGHSPSEMQEAGRKLRKAIVAANFLAASYQEQFCLWDAEEEAQHAVNMRPEPSPSPTSKSFKFNSLVALATQVLCITIIDFFSLYLTRILNHGFLQFTALAPVVDGRAGFGVRIGWSARNEGDIHGVPSRTSICIRLDYSFARNQDMDGLYRMRAIKVIRASHHLAK</sequence>
<evidence type="ECO:0000313" key="1">
    <source>
        <dbReference type="EMBL" id="PPQ76071.1"/>
    </source>
</evidence>
<protein>
    <recommendedName>
        <fullName evidence="3">G domain-containing protein</fullName>
    </recommendedName>
</protein>
<comment type="caution">
    <text evidence="1">The sequence shown here is derived from an EMBL/GenBank/DDBJ whole genome shotgun (WGS) entry which is preliminary data.</text>
</comment>
<dbReference type="InterPro" id="IPR027417">
    <property type="entry name" value="P-loop_NTPase"/>
</dbReference>
<dbReference type="OrthoDB" id="8954335at2759"/>
<dbReference type="AlphaFoldDB" id="A0A409WC58"/>
<keyword evidence="2" id="KW-1185">Reference proteome</keyword>
<accession>A0A409WC58</accession>
<organism evidence="1 2">
    <name type="scientific">Panaeolus cyanescens</name>
    <dbReference type="NCBI Taxonomy" id="181874"/>
    <lineage>
        <taxon>Eukaryota</taxon>
        <taxon>Fungi</taxon>
        <taxon>Dikarya</taxon>
        <taxon>Basidiomycota</taxon>
        <taxon>Agaricomycotina</taxon>
        <taxon>Agaricomycetes</taxon>
        <taxon>Agaricomycetidae</taxon>
        <taxon>Agaricales</taxon>
        <taxon>Agaricineae</taxon>
        <taxon>Galeropsidaceae</taxon>
        <taxon>Panaeolus</taxon>
    </lineage>
</organism>
<dbReference type="InParanoid" id="A0A409WC58"/>
<proteinExistence type="predicted"/>
<name>A0A409WC58_9AGAR</name>
<dbReference type="EMBL" id="NHTK01005611">
    <property type="protein sequence ID" value="PPQ76071.1"/>
    <property type="molecule type" value="Genomic_DNA"/>
</dbReference>
<evidence type="ECO:0000313" key="2">
    <source>
        <dbReference type="Proteomes" id="UP000284842"/>
    </source>
</evidence>
<gene>
    <name evidence="1" type="ORF">CVT24_006819</name>
</gene>
<reference evidence="1 2" key="1">
    <citation type="journal article" date="2018" name="Evol. Lett.">
        <title>Horizontal gene cluster transfer increased hallucinogenic mushroom diversity.</title>
        <authorList>
            <person name="Reynolds H.T."/>
            <person name="Vijayakumar V."/>
            <person name="Gluck-Thaler E."/>
            <person name="Korotkin H.B."/>
            <person name="Matheny P.B."/>
            <person name="Slot J.C."/>
        </authorList>
    </citation>
    <scope>NUCLEOTIDE SEQUENCE [LARGE SCALE GENOMIC DNA]</scope>
    <source>
        <strain evidence="1 2">2629</strain>
    </source>
</reference>
<dbReference type="SUPFAM" id="SSF52540">
    <property type="entry name" value="P-loop containing nucleoside triphosphate hydrolases"/>
    <property type="match status" value="1"/>
</dbReference>
<evidence type="ECO:0008006" key="3">
    <source>
        <dbReference type="Google" id="ProtNLM"/>
    </source>
</evidence>
<dbReference type="Gene3D" id="3.40.50.300">
    <property type="entry name" value="P-loop containing nucleotide triphosphate hydrolases"/>
    <property type="match status" value="1"/>
</dbReference>
<dbReference type="Proteomes" id="UP000284842">
    <property type="component" value="Unassembled WGS sequence"/>
</dbReference>